<dbReference type="PANTHER" id="PTHR43646:SF3">
    <property type="entry name" value="SLR1566 PROTEIN"/>
    <property type="match status" value="1"/>
</dbReference>
<keyword evidence="1" id="KW-1133">Transmembrane helix</keyword>
<evidence type="ECO:0000256" key="1">
    <source>
        <dbReference type="SAM" id="Phobius"/>
    </source>
</evidence>
<keyword evidence="4" id="KW-1185">Reference proteome</keyword>
<feature type="domain" description="Glycosyltransferase 2-like" evidence="2">
    <location>
        <begin position="47"/>
        <end position="219"/>
    </location>
</feature>
<feature type="transmembrane region" description="Helical" evidence="1">
    <location>
        <begin position="320"/>
        <end position="342"/>
    </location>
</feature>
<dbReference type="AlphaFoldDB" id="A0A8J3HZD9"/>
<accession>A0A8J3HZD9</accession>
<dbReference type="Proteomes" id="UP000612362">
    <property type="component" value="Unassembled WGS sequence"/>
</dbReference>
<keyword evidence="1" id="KW-0812">Transmembrane</keyword>
<dbReference type="GO" id="GO:0016740">
    <property type="term" value="F:transferase activity"/>
    <property type="evidence" value="ECO:0007669"/>
    <property type="project" value="UniProtKB-KW"/>
</dbReference>
<evidence type="ECO:0000313" key="4">
    <source>
        <dbReference type="Proteomes" id="UP000612362"/>
    </source>
</evidence>
<evidence type="ECO:0000259" key="2">
    <source>
        <dbReference type="Pfam" id="PF00535"/>
    </source>
</evidence>
<reference evidence="3" key="1">
    <citation type="submission" date="2020-10" db="EMBL/GenBank/DDBJ databases">
        <title>Taxonomic study of unclassified bacteria belonging to the class Ktedonobacteria.</title>
        <authorList>
            <person name="Yabe S."/>
            <person name="Wang C.M."/>
            <person name="Zheng Y."/>
            <person name="Sakai Y."/>
            <person name="Cavaletti L."/>
            <person name="Monciardini P."/>
            <person name="Donadio S."/>
        </authorList>
    </citation>
    <scope>NUCLEOTIDE SEQUENCE</scope>
    <source>
        <strain evidence="3">SOSP1-1</strain>
    </source>
</reference>
<dbReference type="Gene3D" id="3.90.550.10">
    <property type="entry name" value="Spore Coat Polysaccharide Biosynthesis Protein SpsA, Chain A"/>
    <property type="match status" value="1"/>
</dbReference>
<keyword evidence="1" id="KW-0472">Membrane</keyword>
<dbReference type="RefSeq" id="WP_220195916.1">
    <property type="nucleotide sequence ID" value="NZ_BNJF01000002.1"/>
</dbReference>
<dbReference type="InterPro" id="IPR001173">
    <property type="entry name" value="Glyco_trans_2-like"/>
</dbReference>
<sequence length="385" mass="43449">MKAYLWKLLICAQTLLALRVILRLLYTSKGVRIESQDAEHAVDECVTILVPVLNEYKRLTFCLEGLLAQGREVAEIIVIDGGSIDGTRELVASFAHRDVRLRLVDASPIPSGWNGKVWGLQVGWQAIWDQPDWVLTIDADVRPRPLLVSSMLGFARKEHLDALSVATRQELGSAGEGLLHPSLLTTLVYRFGAPGRCFRDVDEVQANGQCFLFRREVLEVSDGFSVNETCHSLSEDVTLARLMVRAGHAIGFYETDDLVSVRMYDDWREMWKNWTRSLSLSDHQSPQQSLLSWLEVTLVQALPLPLLITLLLVRVRSRLALALNGILAAMRLGVLIGTARAYPLRPWSYWFSPLCDLPVAFQLARMALRREHIWRGRKVVRKGSV</sequence>
<keyword evidence="3" id="KW-0808">Transferase</keyword>
<dbReference type="InterPro" id="IPR029044">
    <property type="entry name" value="Nucleotide-diphossugar_trans"/>
</dbReference>
<evidence type="ECO:0000313" key="3">
    <source>
        <dbReference type="EMBL" id="GHO46544.1"/>
    </source>
</evidence>
<organism evidence="3 4">
    <name type="scientific">Ktedonospora formicarum</name>
    <dbReference type="NCBI Taxonomy" id="2778364"/>
    <lineage>
        <taxon>Bacteria</taxon>
        <taxon>Bacillati</taxon>
        <taxon>Chloroflexota</taxon>
        <taxon>Ktedonobacteria</taxon>
        <taxon>Ktedonobacterales</taxon>
        <taxon>Ktedonobacteraceae</taxon>
        <taxon>Ktedonospora</taxon>
    </lineage>
</organism>
<dbReference type="EMBL" id="BNJF01000002">
    <property type="protein sequence ID" value="GHO46544.1"/>
    <property type="molecule type" value="Genomic_DNA"/>
</dbReference>
<proteinExistence type="predicted"/>
<feature type="transmembrane region" description="Helical" evidence="1">
    <location>
        <begin position="290"/>
        <end position="313"/>
    </location>
</feature>
<dbReference type="Pfam" id="PF00535">
    <property type="entry name" value="Glycos_transf_2"/>
    <property type="match status" value="1"/>
</dbReference>
<gene>
    <name evidence="3" type="ORF">KSX_47070</name>
</gene>
<dbReference type="SUPFAM" id="SSF53448">
    <property type="entry name" value="Nucleotide-diphospho-sugar transferases"/>
    <property type="match status" value="1"/>
</dbReference>
<name>A0A8J3HZD9_9CHLR</name>
<protein>
    <submittedName>
        <fullName evidence="3">Glycosyl transferase</fullName>
    </submittedName>
</protein>
<comment type="caution">
    <text evidence="3">The sequence shown here is derived from an EMBL/GenBank/DDBJ whole genome shotgun (WGS) entry which is preliminary data.</text>
</comment>
<dbReference type="PANTHER" id="PTHR43646">
    <property type="entry name" value="GLYCOSYLTRANSFERASE"/>
    <property type="match status" value="1"/>
</dbReference>